<dbReference type="Gene3D" id="3.30.43.10">
    <property type="entry name" value="Uridine Diphospho-n-acetylenolpyruvylglucosamine Reductase, domain 2"/>
    <property type="match status" value="1"/>
</dbReference>
<dbReference type="SMART" id="SM01092">
    <property type="entry name" value="CO_deh_flav_C"/>
    <property type="match status" value="1"/>
</dbReference>
<evidence type="ECO:0000256" key="2">
    <source>
        <dbReference type="ARBA" id="ARBA00022827"/>
    </source>
</evidence>
<organism evidence="5 6">
    <name type="scientific">Streptomonospora halophila</name>
    <dbReference type="NCBI Taxonomy" id="427369"/>
    <lineage>
        <taxon>Bacteria</taxon>
        <taxon>Bacillati</taxon>
        <taxon>Actinomycetota</taxon>
        <taxon>Actinomycetes</taxon>
        <taxon>Streptosporangiales</taxon>
        <taxon>Nocardiopsidaceae</taxon>
        <taxon>Streptomonospora</taxon>
    </lineage>
</organism>
<dbReference type="InterPro" id="IPR016167">
    <property type="entry name" value="FAD-bd_PCMH_sub1"/>
</dbReference>
<dbReference type="InterPro" id="IPR016166">
    <property type="entry name" value="FAD-bd_PCMH"/>
</dbReference>
<dbReference type="Gene3D" id="3.30.390.50">
    <property type="entry name" value="CO dehydrogenase flavoprotein, C-terminal domain"/>
    <property type="match status" value="1"/>
</dbReference>
<protein>
    <submittedName>
        <fullName evidence="5">Xanthine dehydrogenase family protein subunit M</fullName>
    </submittedName>
</protein>
<evidence type="ECO:0000259" key="4">
    <source>
        <dbReference type="PROSITE" id="PS51387"/>
    </source>
</evidence>
<dbReference type="Proteomes" id="UP001499993">
    <property type="component" value="Unassembled WGS sequence"/>
</dbReference>
<dbReference type="EMBL" id="BAABIK010000002">
    <property type="protein sequence ID" value="GAA4930031.1"/>
    <property type="molecule type" value="Genomic_DNA"/>
</dbReference>
<dbReference type="RefSeq" id="WP_345555436.1">
    <property type="nucleotide sequence ID" value="NZ_BAABIK010000002.1"/>
</dbReference>
<evidence type="ECO:0000256" key="1">
    <source>
        <dbReference type="ARBA" id="ARBA00022630"/>
    </source>
</evidence>
<dbReference type="Pfam" id="PF03450">
    <property type="entry name" value="CO_deh_flav_C"/>
    <property type="match status" value="1"/>
</dbReference>
<comment type="caution">
    <text evidence="5">The sequence shown here is derived from an EMBL/GenBank/DDBJ whole genome shotgun (WGS) entry which is preliminary data.</text>
</comment>
<dbReference type="PROSITE" id="PS51387">
    <property type="entry name" value="FAD_PCMH"/>
    <property type="match status" value="1"/>
</dbReference>
<keyword evidence="3" id="KW-0560">Oxidoreductase</keyword>
<evidence type="ECO:0000313" key="5">
    <source>
        <dbReference type="EMBL" id="GAA4930031.1"/>
    </source>
</evidence>
<feature type="domain" description="FAD-binding PCMH-type" evidence="4">
    <location>
        <begin position="1"/>
        <end position="176"/>
    </location>
</feature>
<sequence length="305" mass="31106">MKPAPFDYVRPARVEDAVAELAAADGGGKVIAGGQSLMPVLAMRLARPETLVDVNAIAELADVREEDGALRIGATARQRRLEREPGGAGVPLLGMALPWVGHRELRSRGTVCGSLAHADPAAELPAVACCLDGVLTLAGPAGDRDVPARDFFTGAMTTALGPAEVVRSVRLPRAAPGDGFGFAEVARRHGDFALAGVAVHVSRSSTGGGAGVARASVTAFGVSDRPVTRDAAALLATADPGGGGAAEAAARLSAPLAQLAEEVVDTAGDAHGSPGYRKRLFATLAARELVRAYRRAERGTAEVST</sequence>
<keyword evidence="2" id="KW-0274">FAD</keyword>
<accession>A0ABP9G650</accession>
<keyword evidence="6" id="KW-1185">Reference proteome</keyword>
<proteinExistence type="predicted"/>
<evidence type="ECO:0000313" key="6">
    <source>
        <dbReference type="Proteomes" id="UP001499993"/>
    </source>
</evidence>
<dbReference type="InterPro" id="IPR002346">
    <property type="entry name" value="Mopterin_DH_FAD-bd"/>
</dbReference>
<evidence type="ECO:0000256" key="3">
    <source>
        <dbReference type="ARBA" id="ARBA00023002"/>
    </source>
</evidence>
<gene>
    <name evidence="5" type="ORF">GCM10023224_07070</name>
</gene>
<name>A0ABP9G650_9ACTN</name>
<dbReference type="Gene3D" id="3.30.465.10">
    <property type="match status" value="1"/>
</dbReference>
<dbReference type="Pfam" id="PF00941">
    <property type="entry name" value="FAD_binding_5"/>
    <property type="match status" value="1"/>
</dbReference>
<dbReference type="InterPro" id="IPR036318">
    <property type="entry name" value="FAD-bd_PCMH-like_sf"/>
</dbReference>
<reference evidence="6" key="1">
    <citation type="journal article" date="2019" name="Int. J. Syst. Evol. Microbiol.">
        <title>The Global Catalogue of Microorganisms (GCM) 10K type strain sequencing project: providing services to taxonomists for standard genome sequencing and annotation.</title>
        <authorList>
            <consortium name="The Broad Institute Genomics Platform"/>
            <consortium name="The Broad Institute Genome Sequencing Center for Infectious Disease"/>
            <person name="Wu L."/>
            <person name="Ma J."/>
        </authorList>
    </citation>
    <scope>NUCLEOTIDE SEQUENCE [LARGE SCALE GENOMIC DNA]</scope>
    <source>
        <strain evidence="6">JCM 18123</strain>
    </source>
</reference>
<dbReference type="InterPro" id="IPR051312">
    <property type="entry name" value="Diverse_Substr_Oxidored"/>
</dbReference>
<keyword evidence="1" id="KW-0285">Flavoprotein</keyword>
<dbReference type="PANTHER" id="PTHR42659">
    <property type="entry name" value="XANTHINE DEHYDROGENASE SUBUNIT C-RELATED"/>
    <property type="match status" value="1"/>
</dbReference>
<dbReference type="SUPFAM" id="SSF55447">
    <property type="entry name" value="CO dehydrogenase flavoprotein C-terminal domain-like"/>
    <property type="match status" value="1"/>
</dbReference>
<dbReference type="InterPro" id="IPR016169">
    <property type="entry name" value="FAD-bd_PCMH_sub2"/>
</dbReference>
<dbReference type="PANTHER" id="PTHR42659:SF2">
    <property type="entry name" value="XANTHINE DEHYDROGENASE SUBUNIT C-RELATED"/>
    <property type="match status" value="1"/>
</dbReference>
<dbReference type="SUPFAM" id="SSF56176">
    <property type="entry name" value="FAD-binding/transporter-associated domain-like"/>
    <property type="match status" value="1"/>
</dbReference>
<dbReference type="InterPro" id="IPR036683">
    <property type="entry name" value="CO_DH_flav_C_dom_sf"/>
</dbReference>
<dbReference type="InterPro" id="IPR005107">
    <property type="entry name" value="CO_DH_flav_C"/>
</dbReference>